<dbReference type="EMBL" id="ML978066">
    <property type="protein sequence ID" value="KAF2022291.1"/>
    <property type="molecule type" value="Genomic_DNA"/>
</dbReference>
<protein>
    <recommendedName>
        <fullName evidence="5">Ubiquitin 3 binding protein But2 C-terminal domain-containing protein</fullName>
    </recommendedName>
</protein>
<feature type="signal peptide" evidence="2">
    <location>
        <begin position="1"/>
        <end position="19"/>
    </location>
</feature>
<feature type="compositionally biased region" description="Pro residues" evidence="1">
    <location>
        <begin position="100"/>
        <end position="110"/>
    </location>
</feature>
<evidence type="ECO:0000313" key="4">
    <source>
        <dbReference type="Proteomes" id="UP000799778"/>
    </source>
</evidence>
<dbReference type="OrthoDB" id="4832293at2759"/>
<keyword evidence="4" id="KW-1185">Reference proteome</keyword>
<keyword evidence="2" id="KW-0732">Signal</keyword>
<evidence type="ECO:0000256" key="1">
    <source>
        <dbReference type="SAM" id="MobiDB-lite"/>
    </source>
</evidence>
<accession>A0A6A5YCI1</accession>
<feature type="region of interest" description="Disordered" evidence="1">
    <location>
        <begin position="97"/>
        <end position="117"/>
    </location>
</feature>
<name>A0A6A5YCI1_9PLEO</name>
<dbReference type="GeneID" id="54288999"/>
<dbReference type="AlphaFoldDB" id="A0A6A5YCI1"/>
<evidence type="ECO:0000313" key="3">
    <source>
        <dbReference type="EMBL" id="KAF2022291.1"/>
    </source>
</evidence>
<sequence length="248" mass="26550">MRLILLILPIPTLFANALAASRGKGSGNGWYNLQIIGGNPIVNAQKLQLTPAGHLIVIPPPSPSNTTTSNTTTTTPFYATCTLEFFSPSPRLIHCLTPPSSDPYPPPTPPSNTTTSSAPAIQTETLILQGPSGKGEHQLRQSTTTLPFGIGSTILFDDWIVVTLPSYVVGGSKRRYLRYRDETLGGGWVASRYGAEWMVRGHEGDGPRGGWAVWWQTPSAANMLDLGNEAVGVGVELVEVEVEVGDEV</sequence>
<reference evidence="3" key="1">
    <citation type="journal article" date="2020" name="Stud. Mycol.">
        <title>101 Dothideomycetes genomes: a test case for predicting lifestyles and emergence of pathogens.</title>
        <authorList>
            <person name="Haridas S."/>
            <person name="Albert R."/>
            <person name="Binder M."/>
            <person name="Bloem J."/>
            <person name="Labutti K."/>
            <person name="Salamov A."/>
            <person name="Andreopoulos B."/>
            <person name="Baker S."/>
            <person name="Barry K."/>
            <person name="Bills G."/>
            <person name="Bluhm B."/>
            <person name="Cannon C."/>
            <person name="Castanera R."/>
            <person name="Culley D."/>
            <person name="Daum C."/>
            <person name="Ezra D."/>
            <person name="Gonzalez J."/>
            <person name="Henrissat B."/>
            <person name="Kuo A."/>
            <person name="Liang C."/>
            <person name="Lipzen A."/>
            <person name="Lutzoni F."/>
            <person name="Magnuson J."/>
            <person name="Mondo S."/>
            <person name="Nolan M."/>
            <person name="Ohm R."/>
            <person name="Pangilinan J."/>
            <person name="Park H.-J."/>
            <person name="Ramirez L."/>
            <person name="Alfaro M."/>
            <person name="Sun H."/>
            <person name="Tritt A."/>
            <person name="Yoshinaga Y."/>
            <person name="Zwiers L.-H."/>
            <person name="Turgeon B."/>
            <person name="Goodwin S."/>
            <person name="Spatafora J."/>
            <person name="Crous P."/>
            <person name="Grigoriev I."/>
        </authorList>
    </citation>
    <scope>NUCLEOTIDE SEQUENCE</scope>
    <source>
        <strain evidence="3">CBS 175.79</strain>
    </source>
</reference>
<proteinExistence type="predicted"/>
<dbReference type="Proteomes" id="UP000799778">
    <property type="component" value="Unassembled WGS sequence"/>
</dbReference>
<dbReference type="RefSeq" id="XP_033390630.1">
    <property type="nucleotide sequence ID" value="XM_033531602.1"/>
</dbReference>
<gene>
    <name evidence="3" type="ORF">BU24DRAFT_458158</name>
</gene>
<organism evidence="3 4">
    <name type="scientific">Aaosphaeria arxii CBS 175.79</name>
    <dbReference type="NCBI Taxonomy" id="1450172"/>
    <lineage>
        <taxon>Eukaryota</taxon>
        <taxon>Fungi</taxon>
        <taxon>Dikarya</taxon>
        <taxon>Ascomycota</taxon>
        <taxon>Pezizomycotina</taxon>
        <taxon>Dothideomycetes</taxon>
        <taxon>Pleosporomycetidae</taxon>
        <taxon>Pleosporales</taxon>
        <taxon>Pleosporales incertae sedis</taxon>
        <taxon>Aaosphaeria</taxon>
    </lineage>
</organism>
<feature type="chain" id="PRO_5025455079" description="Ubiquitin 3 binding protein But2 C-terminal domain-containing protein" evidence="2">
    <location>
        <begin position="20"/>
        <end position="248"/>
    </location>
</feature>
<evidence type="ECO:0000256" key="2">
    <source>
        <dbReference type="SAM" id="SignalP"/>
    </source>
</evidence>
<evidence type="ECO:0008006" key="5">
    <source>
        <dbReference type="Google" id="ProtNLM"/>
    </source>
</evidence>